<organism evidence="2 3">
    <name type="scientific">Phreatobacter oligotrophus</name>
    <dbReference type="NCBI Taxonomy" id="1122261"/>
    <lineage>
        <taxon>Bacteria</taxon>
        <taxon>Pseudomonadati</taxon>
        <taxon>Pseudomonadota</taxon>
        <taxon>Alphaproteobacteria</taxon>
        <taxon>Hyphomicrobiales</taxon>
        <taxon>Phreatobacteraceae</taxon>
        <taxon>Phreatobacter</taxon>
    </lineage>
</organism>
<evidence type="ECO:0000313" key="2">
    <source>
        <dbReference type="EMBL" id="PTM60448.1"/>
    </source>
</evidence>
<protein>
    <submittedName>
        <fullName evidence="2">Uncharacterized protein</fullName>
    </submittedName>
</protein>
<name>A0A2T4ZEY9_9HYPH</name>
<keyword evidence="1" id="KW-0812">Transmembrane</keyword>
<accession>A0A2T4ZEY9</accession>
<keyword evidence="1" id="KW-1133">Transmembrane helix</keyword>
<gene>
    <name evidence="2" type="ORF">C8P69_103382</name>
</gene>
<sequence length="51" mass="4804">MADGGGGASGVLGVLVGAMLVIFVGAAVLFGTGRLGGGPSTSLTIKMPDAR</sequence>
<dbReference type="EMBL" id="PZZL01000003">
    <property type="protein sequence ID" value="PTM60448.1"/>
    <property type="molecule type" value="Genomic_DNA"/>
</dbReference>
<evidence type="ECO:0000256" key="1">
    <source>
        <dbReference type="SAM" id="Phobius"/>
    </source>
</evidence>
<keyword evidence="3" id="KW-1185">Reference proteome</keyword>
<comment type="caution">
    <text evidence="2">The sequence shown here is derived from an EMBL/GenBank/DDBJ whole genome shotgun (WGS) entry which is preliminary data.</text>
</comment>
<proteinExistence type="predicted"/>
<dbReference type="RefSeq" id="WP_170118185.1">
    <property type="nucleotide sequence ID" value="NZ_JAIESU010000048.1"/>
</dbReference>
<reference evidence="2 3" key="1">
    <citation type="submission" date="2018-04" db="EMBL/GenBank/DDBJ databases">
        <title>Genomic Encyclopedia of Archaeal and Bacterial Type Strains, Phase II (KMG-II): from individual species to whole genera.</title>
        <authorList>
            <person name="Goeker M."/>
        </authorList>
    </citation>
    <scope>NUCLEOTIDE SEQUENCE [LARGE SCALE GENOMIC DNA]</scope>
    <source>
        <strain evidence="2 3">DSM 25521</strain>
    </source>
</reference>
<dbReference type="AlphaFoldDB" id="A0A2T4ZEY9"/>
<dbReference type="Proteomes" id="UP000241808">
    <property type="component" value="Unassembled WGS sequence"/>
</dbReference>
<feature type="transmembrane region" description="Helical" evidence="1">
    <location>
        <begin position="6"/>
        <end position="30"/>
    </location>
</feature>
<keyword evidence="1" id="KW-0472">Membrane</keyword>
<evidence type="ECO:0000313" key="3">
    <source>
        <dbReference type="Proteomes" id="UP000241808"/>
    </source>
</evidence>